<dbReference type="EnsemblPlants" id="LPERR04G25090.1">
    <property type="protein sequence ID" value="LPERR04G25090.1"/>
    <property type="gene ID" value="LPERR04G25090"/>
</dbReference>
<organism evidence="2 3">
    <name type="scientific">Leersia perrieri</name>
    <dbReference type="NCBI Taxonomy" id="77586"/>
    <lineage>
        <taxon>Eukaryota</taxon>
        <taxon>Viridiplantae</taxon>
        <taxon>Streptophyta</taxon>
        <taxon>Embryophyta</taxon>
        <taxon>Tracheophyta</taxon>
        <taxon>Spermatophyta</taxon>
        <taxon>Magnoliopsida</taxon>
        <taxon>Liliopsida</taxon>
        <taxon>Poales</taxon>
        <taxon>Poaceae</taxon>
        <taxon>BOP clade</taxon>
        <taxon>Oryzoideae</taxon>
        <taxon>Oryzeae</taxon>
        <taxon>Oryzinae</taxon>
        <taxon>Leersia</taxon>
    </lineage>
</organism>
<dbReference type="Gene3D" id="1.10.287.2250">
    <property type="match status" value="1"/>
</dbReference>
<dbReference type="SUPFAM" id="SSF54001">
    <property type="entry name" value="Cysteine proteinases"/>
    <property type="match status" value="1"/>
</dbReference>
<name>A0A0D9WB57_9ORYZ</name>
<dbReference type="HOGENOM" id="CLU_2658043_0_0_1"/>
<reference evidence="2" key="3">
    <citation type="submission" date="2015-04" db="UniProtKB">
        <authorList>
            <consortium name="EnsemblPlants"/>
        </authorList>
    </citation>
    <scope>IDENTIFICATION</scope>
</reference>
<dbReference type="SMART" id="SM00848">
    <property type="entry name" value="Inhibitor_I29"/>
    <property type="match status" value="1"/>
</dbReference>
<dbReference type="Pfam" id="PF08246">
    <property type="entry name" value="Inhibitor_I29"/>
    <property type="match status" value="1"/>
</dbReference>
<protein>
    <recommendedName>
        <fullName evidence="1">Cathepsin propeptide inhibitor domain-containing protein</fullName>
    </recommendedName>
</protein>
<proteinExistence type="predicted"/>
<accession>A0A0D9WB57</accession>
<dbReference type="STRING" id="77586.A0A0D9WB57"/>
<reference evidence="2 3" key="1">
    <citation type="submission" date="2012-08" db="EMBL/GenBank/DDBJ databases">
        <title>Oryza genome evolution.</title>
        <authorList>
            <person name="Wing R.A."/>
        </authorList>
    </citation>
    <scope>NUCLEOTIDE SEQUENCE</scope>
</reference>
<keyword evidence="3" id="KW-1185">Reference proteome</keyword>
<dbReference type="InterPro" id="IPR038765">
    <property type="entry name" value="Papain-like_cys_pep_sf"/>
</dbReference>
<dbReference type="Gramene" id="LPERR04G25090.1">
    <property type="protein sequence ID" value="LPERR04G25090.1"/>
    <property type="gene ID" value="LPERR04G25090"/>
</dbReference>
<evidence type="ECO:0000313" key="2">
    <source>
        <dbReference type="EnsemblPlants" id="LPERR04G25090.1"/>
    </source>
</evidence>
<evidence type="ECO:0000259" key="1">
    <source>
        <dbReference type="SMART" id="SM00848"/>
    </source>
</evidence>
<dbReference type="AlphaFoldDB" id="A0A0D9WB57"/>
<dbReference type="Proteomes" id="UP000032180">
    <property type="component" value="Chromosome 4"/>
</dbReference>
<dbReference type="InterPro" id="IPR013201">
    <property type="entry name" value="Prot_inhib_I29"/>
</dbReference>
<evidence type="ECO:0000313" key="3">
    <source>
        <dbReference type="Proteomes" id="UP000032180"/>
    </source>
</evidence>
<reference evidence="3" key="2">
    <citation type="submission" date="2013-12" db="EMBL/GenBank/DDBJ databases">
        <authorList>
            <person name="Yu Y."/>
            <person name="Lee S."/>
            <person name="de Baynast K."/>
            <person name="Wissotski M."/>
            <person name="Liu L."/>
            <person name="Talag J."/>
            <person name="Goicoechea J."/>
            <person name="Angelova A."/>
            <person name="Jetty R."/>
            <person name="Kudrna D."/>
            <person name="Golser W."/>
            <person name="Rivera L."/>
            <person name="Zhang J."/>
            <person name="Wing R."/>
        </authorList>
    </citation>
    <scope>NUCLEOTIDE SEQUENCE</scope>
</reference>
<sequence>MTTEQCMQKLNERWFSHHEVAQDNDDKTFRFAIFKQNVHQVHTFHQTTPSYKIGVNIFTDMTDDEVTVHTNCIIDH</sequence>
<feature type="domain" description="Cathepsin propeptide inhibitor" evidence="1">
    <location>
        <begin position="11"/>
        <end position="66"/>
    </location>
</feature>